<gene>
    <name evidence="1" type="ORF">FIBSPDRAFT_740468</name>
</gene>
<keyword evidence="2" id="KW-1185">Reference proteome</keyword>
<dbReference type="EMBL" id="KV417546">
    <property type="protein sequence ID" value="KZP21506.1"/>
    <property type="molecule type" value="Genomic_DNA"/>
</dbReference>
<dbReference type="AlphaFoldDB" id="A0A166K419"/>
<sequence length="441" mass="49951">MYTAKYHRASDGVLRQGVLRRWAHNCSAGFDVYVPHDLHTCPQVVLICRHPHSHPPPLPVKTPPILVAVFKSLLRTLDWKLADATPRRIILDSAFISGLRKHLGWTGVRDPVLSDLHPSLGNIDHVRRYINGLRAEHFPDGTGLPGAVRLMIEQKLLPHEEQYVRHVETHQGKDGEDKFSLVICMLPSMSQQLMNAIRLSIDTSFKRLHGWEEFEIETWDADTKRSVVSSRAFTTSQSALAHFELFKKIFEIASQDTGQPVCFKHIHGRGFEAWIADAHKGQGLGVGMYCEWLCKDLAGNCLRETHRPLKGLNPYEHLKCFYRICVTHYKRNIHEMRGKITPDVRAAMLSLASSEPHPDLEGTFTLIRKGGRKASAWLKDKLEGTKFALPALYQPASLIPLDIWKGMALSTNSGEQQHRNVYRDGVNLTMLAGIIRGMQYD</sequence>
<proteinExistence type="predicted"/>
<protein>
    <submittedName>
        <fullName evidence="1">Uncharacterized protein</fullName>
    </submittedName>
</protein>
<name>A0A166K419_9AGAM</name>
<evidence type="ECO:0000313" key="2">
    <source>
        <dbReference type="Proteomes" id="UP000076532"/>
    </source>
</evidence>
<reference evidence="1 2" key="1">
    <citation type="journal article" date="2016" name="Mol. Biol. Evol.">
        <title>Comparative Genomics of Early-Diverging Mushroom-Forming Fungi Provides Insights into the Origins of Lignocellulose Decay Capabilities.</title>
        <authorList>
            <person name="Nagy L.G."/>
            <person name="Riley R."/>
            <person name="Tritt A."/>
            <person name="Adam C."/>
            <person name="Daum C."/>
            <person name="Floudas D."/>
            <person name="Sun H."/>
            <person name="Yadav J.S."/>
            <person name="Pangilinan J."/>
            <person name="Larsson K.H."/>
            <person name="Matsuura K."/>
            <person name="Barry K."/>
            <person name="Labutti K."/>
            <person name="Kuo R."/>
            <person name="Ohm R.A."/>
            <person name="Bhattacharya S.S."/>
            <person name="Shirouzu T."/>
            <person name="Yoshinaga Y."/>
            <person name="Martin F.M."/>
            <person name="Grigoriev I.V."/>
            <person name="Hibbett D.S."/>
        </authorList>
    </citation>
    <scope>NUCLEOTIDE SEQUENCE [LARGE SCALE GENOMIC DNA]</scope>
    <source>
        <strain evidence="1 2">CBS 109695</strain>
    </source>
</reference>
<dbReference type="OrthoDB" id="3246731at2759"/>
<accession>A0A166K419</accession>
<dbReference type="Proteomes" id="UP000076532">
    <property type="component" value="Unassembled WGS sequence"/>
</dbReference>
<evidence type="ECO:0000313" key="1">
    <source>
        <dbReference type="EMBL" id="KZP21506.1"/>
    </source>
</evidence>
<organism evidence="1 2">
    <name type="scientific">Athelia psychrophila</name>
    <dbReference type="NCBI Taxonomy" id="1759441"/>
    <lineage>
        <taxon>Eukaryota</taxon>
        <taxon>Fungi</taxon>
        <taxon>Dikarya</taxon>
        <taxon>Basidiomycota</taxon>
        <taxon>Agaricomycotina</taxon>
        <taxon>Agaricomycetes</taxon>
        <taxon>Agaricomycetidae</taxon>
        <taxon>Atheliales</taxon>
        <taxon>Atheliaceae</taxon>
        <taxon>Athelia</taxon>
    </lineage>
</organism>